<feature type="chain" id="PRO_5045261206" evidence="1">
    <location>
        <begin position="21"/>
        <end position="219"/>
    </location>
</feature>
<dbReference type="Pfam" id="PF20569">
    <property type="entry name" value="DUF6778"/>
    <property type="match status" value="1"/>
</dbReference>
<evidence type="ECO:0000313" key="3">
    <source>
        <dbReference type="Proteomes" id="UP001597151"/>
    </source>
</evidence>
<dbReference type="Proteomes" id="UP001597151">
    <property type="component" value="Unassembled WGS sequence"/>
</dbReference>
<accession>A0ABW3TA51</accession>
<feature type="signal peptide" evidence="1">
    <location>
        <begin position="1"/>
        <end position="20"/>
    </location>
</feature>
<evidence type="ECO:0000256" key="1">
    <source>
        <dbReference type="SAM" id="SignalP"/>
    </source>
</evidence>
<comment type="caution">
    <text evidence="2">The sequence shown here is derived from an EMBL/GenBank/DDBJ whole genome shotgun (WGS) entry which is preliminary data.</text>
</comment>
<dbReference type="InterPro" id="IPR046705">
    <property type="entry name" value="DUF6778"/>
</dbReference>
<evidence type="ECO:0000313" key="2">
    <source>
        <dbReference type="EMBL" id="MFD1193731.1"/>
    </source>
</evidence>
<protein>
    <submittedName>
        <fullName evidence="2">DUF6778 family protein</fullName>
    </submittedName>
</protein>
<dbReference type="PROSITE" id="PS51257">
    <property type="entry name" value="PROKAR_LIPOPROTEIN"/>
    <property type="match status" value="1"/>
</dbReference>
<organism evidence="2 3">
    <name type="scientific">Seohaeicola saemankumensis</name>
    <dbReference type="NCBI Taxonomy" id="481181"/>
    <lineage>
        <taxon>Bacteria</taxon>
        <taxon>Pseudomonadati</taxon>
        <taxon>Pseudomonadota</taxon>
        <taxon>Alphaproteobacteria</taxon>
        <taxon>Rhodobacterales</taxon>
        <taxon>Roseobacteraceae</taxon>
        <taxon>Seohaeicola</taxon>
    </lineage>
</organism>
<name>A0ABW3TA51_9RHOB</name>
<keyword evidence="3" id="KW-1185">Reference proteome</keyword>
<gene>
    <name evidence="2" type="ORF">ACFQ3C_03485</name>
</gene>
<dbReference type="RefSeq" id="WP_380789031.1">
    <property type="nucleotide sequence ID" value="NZ_JBHTKR010000001.1"/>
</dbReference>
<dbReference type="EMBL" id="JBHTKR010000001">
    <property type="protein sequence ID" value="MFD1193731.1"/>
    <property type="molecule type" value="Genomic_DNA"/>
</dbReference>
<proteinExistence type="predicted"/>
<keyword evidence="1" id="KW-0732">Signal</keyword>
<reference evidence="3" key="1">
    <citation type="journal article" date="2019" name="Int. J. Syst. Evol. Microbiol.">
        <title>The Global Catalogue of Microorganisms (GCM) 10K type strain sequencing project: providing services to taxonomists for standard genome sequencing and annotation.</title>
        <authorList>
            <consortium name="The Broad Institute Genomics Platform"/>
            <consortium name="The Broad Institute Genome Sequencing Center for Infectious Disease"/>
            <person name="Wu L."/>
            <person name="Ma J."/>
        </authorList>
    </citation>
    <scope>NUCLEOTIDE SEQUENCE [LARGE SCALE GENOMIC DNA]</scope>
    <source>
        <strain evidence="3">CCUG 55328</strain>
    </source>
</reference>
<sequence>MTLFRRAFALVLVLGLSACGSYDLSTRNASSDAALQSAAAHLAQTSINVVETRIVVPRSLKVSEANSYYPMGDIVWRGDAYGDRHAQLEAILAESMTIARSGHKGSTPAVVEITLKRFHSLTEKTRYSVGGVHSIRFDLTLRDPKTGAPLAPTREIRADLKEYGGDRAMEAERQGLTQKLRVTRHLANVFRSELEQPGSMSGKRGTTQLVAGLETGKPI</sequence>